<keyword evidence="5" id="KW-1185">Reference proteome</keyword>
<reference evidence="5" key="1">
    <citation type="journal article" date="2019" name="Int. J. Syst. Evol. Microbiol.">
        <title>The Global Catalogue of Microorganisms (GCM) 10K type strain sequencing project: providing services to taxonomists for standard genome sequencing and annotation.</title>
        <authorList>
            <consortium name="The Broad Institute Genomics Platform"/>
            <consortium name="The Broad Institute Genome Sequencing Center for Infectious Disease"/>
            <person name="Wu L."/>
            <person name="Ma J."/>
        </authorList>
    </citation>
    <scope>NUCLEOTIDE SEQUENCE [LARGE SCALE GENOMIC DNA]</scope>
    <source>
        <strain evidence="5">JCM 17342</strain>
    </source>
</reference>
<dbReference type="EMBL" id="BAABAL010000007">
    <property type="protein sequence ID" value="GAA4003498.1"/>
    <property type="molecule type" value="Genomic_DNA"/>
</dbReference>
<dbReference type="Gene3D" id="2.60.40.10">
    <property type="entry name" value="Immunoglobulins"/>
    <property type="match status" value="1"/>
</dbReference>
<sequence>MLSPNDIALEWRGSAMRAVEFATSPDGPYTVLQFAPPSQNTYKHPDLMPRTPFYYRLRTIHGPVSGLVPVSLPPGDFDESADHSWAPPRVVLSGAVRSPGAAPTDLRAEVKHANGILFTWTDNASDEEGYLVEVRAEGAAEFRVAAVLDADVNSFGLVTLEEEKVAEYRVRAYYSGEVSNVVRLVTGG</sequence>
<comment type="caution">
    <text evidence="4">The sequence shown here is derived from an EMBL/GenBank/DDBJ whole genome shotgun (WGS) entry which is preliminary data.</text>
</comment>
<keyword evidence="2" id="KW-0119">Carbohydrate metabolism</keyword>
<accession>A0ABP7RX47</accession>
<organism evidence="4 5">
    <name type="scientific">Allokutzneria multivorans</name>
    <dbReference type="NCBI Taxonomy" id="1142134"/>
    <lineage>
        <taxon>Bacteria</taxon>
        <taxon>Bacillati</taxon>
        <taxon>Actinomycetota</taxon>
        <taxon>Actinomycetes</taxon>
        <taxon>Pseudonocardiales</taxon>
        <taxon>Pseudonocardiaceae</taxon>
        <taxon>Allokutzneria</taxon>
    </lineage>
</organism>
<dbReference type="PROSITE" id="PS50853">
    <property type="entry name" value="FN3"/>
    <property type="match status" value="1"/>
</dbReference>
<evidence type="ECO:0000313" key="4">
    <source>
        <dbReference type="EMBL" id="GAA4003498.1"/>
    </source>
</evidence>
<proteinExistence type="predicted"/>
<keyword evidence="2" id="KW-0624">Polysaccharide degradation</keyword>
<keyword evidence="1" id="KW-0378">Hydrolase</keyword>
<keyword evidence="1" id="KW-0326">Glycosidase</keyword>
<name>A0ABP7RX47_9PSEU</name>
<dbReference type="SUPFAM" id="SSF49265">
    <property type="entry name" value="Fibronectin type III"/>
    <property type="match status" value="1"/>
</dbReference>
<dbReference type="InterPro" id="IPR013783">
    <property type="entry name" value="Ig-like_fold"/>
</dbReference>
<evidence type="ECO:0000259" key="3">
    <source>
        <dbReference type="PROSITE" id="PS50853"/>
    </source>
</evidence>
<gene>
    <name evidence="4" type="ORF">GCM10022247_25480</name>
</gene>
<protein>
    <submittedName>
        <fullName evidence="4">Fibronectin type III domain-containing protein</fullName>
    </submittedName>
</protein>
<dbReference type="InterPro" id="IPR036116">
    <property type="entry name" value="FN3_sf"/>
</dbReference>
<dbReference type="Proteomes" id="UP001501747">
    <property type="component" value="Unassembled WGS sequence"/>
</dbReference>
<dbReference type="CDD" id="cd00063">
    <property type="entry name" value="FN3"/>
    <property type="match status" value="1"/>
</dbReference>
<evidence type="ECO:0000256" key="2">
    <source>
        <dbReference type="ARBA" id="ARBA00023326"/>
    </source>
</evidence>
<feature type="domain" description="Fibronectin type-III" evidence="3">
    <location>
        <begin position="102"/>
        <end position="188"/>
    </location>
</feature>
<dbReference type="InterPro" id="IPR003961">
    <property type="entry name" value="FN3_dom"/>
</dbReference>
<evidence type="ECO:0000313" key="5">
    <source>
        <dbReference type="Proteomes" id="UP001501747"/>
    </source>
</evidence>
<evidence type="ECO:0000256" key="1">
    <source>
        <dbReference type="ARBA" id="ARBA00023295"/>
    </source>
</evidence>